<evidence type="ECO:0000256" key="7">
    <source>
        <dbReference type="ARBA" id="ARBA00023004"/>
    </source>
</evidence>
<dbReference type="GO" id="GO:0020037">
    <property type="term" value="F:heme binding"/>
    <property type="evidence" value="ECO:0007669"/>
    <property type="project" value="InterPro"/>
</dbReference>
<keyword evidence="7 9" id="KW-0408">Iron</keyword>
<dbReference type="PANTHER" id="PTHR24305">
    <property type="entry name" value="CYTOCHROME P450"/>
    <property type="match status" value="1"/>
</dbReference>
<accession>A0A067M7E6</accession>
<dbReference type="OrthoDB" id="1470350at2759"/>
<comment type="pathway">
    <text evidence="2">Secondary metabolite biosynthesis.</text>
</comment>
<dbReference type="PROSITE" id="PS00086">
    <property type="entry name" value="CYTOCHROME_P450"/>
    <property type="match status" value="1"/>
</dbReference>
<feature type="binding site" description="axial binding residue" evidence="9">
    <location>
        <position position="479"/>
    </location>
    <ligand>
        <name>heme</name>
        <dbReference type="ChEBI" id="CHEBI:30413"/>
    </ligand>
    <ligandPart>
        <name>Fe</name>
        <dbReference type="ChEBI" id="CHEBI:18248"/>
    </ligandPart>
</feature>
<keyword evidence="4 9" id="KW-0349">Heme</keyword>
<keyword evidence="11" id="KW-0472">Membrane</keyword>
<sequence length="546" mass="62353">MLLDVNWCAAMSVLGSIFSVLYGAVLYLRRQEVLKSIDHLHGLHVILDPFSLFGQLVQIFPLVIHITVPNMYFWEHKYTTYRKFGWDIYAQTFLLPAKKVVYQIVDADAIKEMIHDKATFPKKEFFLLALYGPNVVTSGDEEAKRHRRIVAPSFSDRNNKLVWQETARIVEEMFVHWGQKETISVKHVVDITLPLALHVISAAGFGLPISWQSETESGVRDDVPSGHMMSYREAIETVCKNLYVKLLAPSWVLGLTKNWRHARLAFDELELYMTEMIESRRAEGDTLRVDEKGELYKSDVFSNLLAASDAEVTSGKGALSERELKGNIFIFLVAGHETTAHVLAFALGLLACYPDEQQKLYNHIKSVLVEDRLPVYEEMNTLTRPLAVFYEASRLYPPANSFGKFCVRDTTLAVHGADENEQRKPILIAKDSYIMIDAVGLHHNPRYWKDPEEFNPDRFMNGDWNRDALLTFSAGMRACLGRRFAETEAVAALTMIILRYKVELNPEFFKVIPGEAPRATRERLLKVKQALTLAPANLPLIFRKRE</sequence>
<evidence type="ECO:0000256" key="5">
    <source>
        <dbReference type="ARBA" id="ARBA00022723"/>
    </source>
</evidence>
<feature type="transmembrane region" description="Helical" evidence="11">
    <location>
        <begin position="7"/>
        <end position="28"/>
    </location>
</feature>
<dbReference type="GO" id="GO:0005506">
    <property type="term" value="F:iron ion binding"/>
    <property type="evidence" value="ECO:0007669"/>
    <property type="project" value="InterPro"/>
</dbReference>
<keyword evidence="6 10" id="KW-0560">Oxidoreductase</keyword>
<evidence type="ECO:0008006" key="14">
    <source>
        <dbReference type="Google" id="ProtNLM"/>
    </source>
</evidence>
<dbReference type="Gene3D" id="1.10.630.10">
    <property type="entry name" value="Cytochrome P450"/>
    <property type="match status" value="1"/>
</dbReference>
<dbReference type="GO" id="GO:0016705">
    <property type="term" value="F:oxidoreductase activity, acting on paired donors, with incorporation or reduction of molecular oxygen"/>
    <property type="evidence" value="ECO:0007669"/>
    <property type="project" value="InterPro"/>
</dbReference>
<evidence type="ECO:0000313" key="12">
    <source>
        <dbReference type="EMBL" id="KDQ07501.1"/>
    </source>
</evidence>
<dbReference type="InterPro" id="IPR002401">
    <property type="entry name" value="Cyt_P450_E_grp-I"/>
</dbReference>
<dbReference type="HOGENOM" id="CLU_001570_25_0_1"/>
<organism evidence="12 13">
    <name type="scientific">Botryobasidium botryosum (strain FD-172 SS1)</name>
    <dbReference type="NCBI Taxonomy" id="930990"/>
    <lineage>
        <taxon>Eukaryota</taxon>
        <taxon>Fungi</taxon>
        <taxon>Dikarya</taxon>
        <taxon>Basidiomycota</taxon>
        <taxon>Agaricomycotina</taxon>
        <taxon>Agaricomycetes</taxon>
        <taxon>Cantharellales</taxon>
        <taxon>Botryobasidiaceae</taxon>
        <taxon>Botryobasidium</taxon>
    </lineage>
</organism>
<dbReference type="STRING" id="930990.A0A067M7E6"/>
<keyword evidence="13" id="KW-1185">Reference proteome</keyword>
<keyword evidence="8 10" id="KW-0503">Monooxygenase</keyword>
<dbReference type="InterPro" id="IPR017972">
    <property type="entry name" value="Cyt_P450_CS"/>
</dbReference>
<gene>
    <name evidence="12" type="ORF">BOTBODRAFT_38802</name>
</gene>
<proteinExistence type="inferred from homology"/>
<evidence type="ECO:0000256" key="4">
    <source>
        <dbReference type="ARBA" id="ARBA00022617"/>
    </source>
</evidence>
<evidence type="ECO:0000256" key="10">
    <source>
        <dbReference type="RuleBase" id="RU000461"/>
    </source>
</evidence>
<reference evidence="13" key="1">
    <citation type="journal article" date="2014" name="Proc. Natl. Acad. Sci. U.S.A.">
        <title>Extensive sampling of basidiomycete genomes demonstrates inadequacy of the white-rot/brown-rot paradigm for wood decay fungi.</title>
        <authorList>
            <person name="Riley R."/>
            <person name="Salamov A.A."/>
            <person name="Brown D.W."/>
            <person name="Nagy L.G."/>
            <person name="Floudas D."/>
            <person name="Held B.W."/>
            <person name="Levasseur A."/>
            <person name="Lombard V."/>
            <person name="Morin E."/>
            <person name="Otillar R."/>
            <person name="Lindquist E.A."/>
            <person name="Sun H."/>
            <person name="LaButti K.M."/>
            <person name="Schmutz J."/>
            <person name="Jabbour D."/>
            <person name="Luo H."/>
            <person name="Baker S.E."/>
            <person name="Pisabarro A.G."/>
            <person name="Walton J.D."/>
            <person name="Blanchette R.A."/>
            <person name="Henrissat B."/>
            <person name="Martin F."/>
            <person name="Cullen D."/>
            <person name="Hibbett D.S."/>
            <person name="Grigoriev I.V."/>
        </authorList>
    </citation>
    <scope>NUCLEOTIDE SEQUENCE [LARGE SCALE GENOMIC DNA]</scope>
    <source>
        <strain evidence="13">FD-172 SS1</strain>
    </source>
</reference>
<name>A0A067M7E6_BOTB1</name>
<evidence type="ECO:0000256" key="11">
    <source>
        <dbReference type="SAM" id="Phobius"/>
    </source>
</evidence>
<evidence type="ECO:0000256" key="3">
    <source>
        <dbReference type="ARBA" id="ARBA00010617"/>
    </source>
</evidence>
<dbReference type="InterPro" id="IPR036396">
    <property type="entry name" value="Cyt_P450_sf"/>
</dbReference>
<protein>
    <recommendedName>
        <fullName evidence="14">Cytochrome P450</fullName>
    </recommendedName>
</protein>
<dbReference type="PANTHER" id="PTHR24305:SF166">
    <property type="entry name" value="CYTOCHROME P450 12A4, MITOCHONDRIAL-RELATED"/>
    <property type="match status" value="1"/>
</dbReference>
<dbReference type="GO" id="GO:0004497">
    <property type="term" value="F:monooxygenase activity"/>
    <property type="evidence" value="ECO:0007669"/>
    <property type="project" value="UniProtKB-KW"/>
</dbReference>
<dbReference type="Proteomes" id="UP000027195">
    <property type="component" value="Unassembled WGS sequence"/>
</dbReference>
<dbReference type="PRINTS" id="PR00463">
    <property type="entry name" value="EP450I"/>
</dbReference>
<evidence type="ECO:0000256" key="8">
    <source>
        <dbReference type="ARBA" id="ARBA00023033"/>
    </source>
</evidence>
<dbReference type="InParanoid" id="A0A067M7E6"/>
<dbReference type="EMBL" id="KL198106">
    <property type="protein sequence ID" value="KDQ07501.1"/>
    <property type="molecule type" value="Genomic_DNA"/>
</dbReference>
<dbReference type="PRINTS" id="PR00385">
    <property type="entry name" value="P450"/>
</dbReference>
<keyword evidence="5 9" id="KW-0479">Metal-binding</keyword>
<comment type="similarity">
    <text evidence="3 10">Belongs to the cytochrome P450 family.</text>
</comment>
<dbReference type="SUPFAM" id="SSF48264">
    <property type="entry name" value="Cytochrome P450"/>
    <property type="match status" value="1"/>
</dbReference>
<evidence type="ECO:0000256" key="6">
    <source>
        <dbReference type="ARBA" id="ARBA00023002"/>
    </source>
</evidence>
<dbReference type="InterPro" id="IPR001128">
    <property type="entry name" value="Cyt_P450"/>
</dbReference>
<evidence type="ECO:0000313" key="13">
    <source>
        <dbReference type="Proteomes" id="UP000027195"/>
    </source>
</evidence>
<evidence type="ECO:0000256" key="1">
    <source>
        <dbReference type="ARBA" id="ARBA00001971"/>
    </source>
</evidence>
<keyword evidence="11" id="KW-0812">Transmembrane</keyword>
<dbReference type="AlphaFoldDB" id="A0A067M7E6"/>
<comment type="cofactor">
    <cofactor evidence="1 9">
        <name>heme</name>
        <dbReference type="ChEBI" id="CHEBI:30413"/>
    </cofactor>
</comment>
<evidence type="ECO:0000256" key="2">
    <source>
        <dbReference type="ARBA" id="ARBA00005179"/>
    </source>
</evidence>
<keyword evidence="11" id="KW-1133">Transmembrane helix</keyword>
<evidence type="ECO:0000256" key="9">
    <source>
        <dbReference type="PIRSR" id="PIRSR602401-1"/>
    </source>
</evidence>
<dbReference type="Pfam" id="PF00067">
    <property type="entry name" value="p450"/>
    <property type="match status" value="1"/>
</dbReference>
<dbReference type="InterPro" id="IPR050121">
    <property type="entry name" value="Cytochrome_P450_monoxygenase"/>
</dbReference>